<dbReference type="PANTHER" id="PTHR46636:SF1">
    <property type="entry name" value="CDK2-ASSOCIATED AND CULLIN DOMAIN-CONTAINING PROTEIN 1"/>
    <property type="match status" value="1"/>
</dbReference>
<comment type="caution">
    <text evidence="4">The sequence shown here is derived from an EMBL/GenBank/DDBJ whole genome shotgun (WGS) entry which is preliminary data.</text>
</comment>
<accession>A0A2T7P8L7</accession>
<dbReference type="InterPro" id="IPR042652">
    <property type="entry name" value="CACUL1"/>
</dbReference>
<proteinExistence type="inferred from homology"/>
<gene>
    <name evidence="4" type="ORF">C0Q70_09019</name>
</gene>
<organism evidence="4 5">
    <name type="scientific">Pomacea canaliculata</name>
    <name type="common">Golden apple snail</name>
    <dbReference type="NCBI Taxonomy" id="400727"/>
    <lineage>
        <taxon>Eukaryota</taxon>
        <taxon>Metazoa</taxon>
        <taxon>Spiralia</taxon>
        <taxon>Lophotrochozoa</taxon>
        <taxon>Mollusca</taxon>
        <taxon>Gastropoda</taxon>
        <taxon>Caenogastropoda</taxon>
        <taxon>Architaenioglossa</taxon>
        <taxon>Ampullarioidea</taxon>
        <taxon>Ampullariidae</taxon>
        <taxon>Pomacea</taxon>
    </lineage>
</organism>
<protein>
    <recommendedName>
        <fullName evidence="3">Cullin N-terminal domain-containing protein</fullName>
    </recommendedName>
</protein>
<dbReference type="Gene3D" id="1.20.1310.10">
    <property type="entry name" value="Cullin Repeats"/>
    <property type="match status" value="1"/>
</dbReference>
<feature type="domain" description="Cullin N-terminal" evidence="3">
    <location>
        <begin position="49"/>
        <end position="258"/>
    </location>
</feature>
<feature type="compositionally biased region" description="Polar residues" evidence="2">
    <location>
        <begin position="10"/>
        <end position="19"/>
    </location>
</feature>
<evidence type="ECO:0000313" key="4">
    <source>
        <dbReference type="EMBL" id="PVD29762.1"/>
    </source>
</evidence>
<feature type="compositionally biased region" description="Basic and acidic residues" evidence="2">
    <location>
        <begin position="256"/>
        <end position="267"/>
    </location>
</feature>
<feature type="region of interest" description="Disordered" evidence="2">
    <location>
        <begin position="1"/>
        <end position="25"/>
    </location>
</feature>
<keyword evidence="5" id="KW-1185">Reference proteome</keyword>
<evidence type="ECO:0000259" key="3">
    <source>
        <dbReference type="Pfam" id="PF00888"/>
    </source>
</evidence>
<dbReference type="GO" id="GO:0006511">
    <property type="term" value="P:ubiquitin-dependent protein catabolic process"/>
    <property type="evidence" value="ECO:0007669"/>
    <property type="project" value="InterPro"/>
</dbReference>
<dbReference type="STRING" id="400727.A0A2T7P8L7"/>
<evidence type="ECO:0000256" key="2">
    <source>
        <dbReference type="SAM" id="MobiDB-lite"/>
    </source>
</evidence>
<dbReference type="OrthoDB" id="8172509at2759"/>
<evidence type="ECO:0000313" key="5">
    <source>
        <dbReference type="Proteomes" id="UP000245119"/>
    </source>
</evidence>
<dbReference type="GO" id="GO:0019901">
    <property type="term" value="F:protein kinase binding"/>
    <property type="evidence" value="ECO:0007669"/>
    <property type="project" value="TreeGrafter"/>
</dbReference>
<dbReference type="SUPFAM" id="SSF74788">
    <property type="entry name" value="Cullin repeat-like"/>
    <property type="match status" value="1"/>
</dbReference>
<sequence length="273" mass="31688">MDEPMESIDPETTNTSNEAGENDRKIPLLRPGSMVMMTLTLEDYESKFWPKLQGAIDQLLNMQPGAYIPISYEQMYSCVYKCVCKQFSERLYSDLISHITKHVQSLSCQLQTSVDDAKEFVECFSYLMHQYLQALSGIVPIFNYLNRFYVQSKLKKELNEELRKLFREHTVDHHISYLLSLMEAACDTPFAISPPTMASLIKNLYSLNPEYAMVNSSLFARFIPNVLPPTTLANLEQYIEETRQMQQQMNRLPDFNSHDNSRKRTFEDDISVN</sequence>
<dbReference type="Pfam" id="PF00888">
    <property type="entry name" value="Cullin"/>
    <property type="match status" value="1"/>
</dbReference>
<dbReference type="PANTHER" id="PTHR46636">
    <property type="entry name" value="CDK2-ASSOCIATED AND CULLIN DOMAIN-CONTAINING PROTEIN 1"/>
    <property type="match status" value="1"/>
</dbReference>
<dbReference type="GO" id="GO:0000082">
    <property type="term" value="P:G1/S transition of mitotic cell cycle"/>
    <property type="evidence" value="ECO:0007669"/>
    <property type="project" value="TreeGrafter"/>
</dbReference>
<dbReference type="EMBL" id="PZQS01000005">
    <property type="protein sequence ID" value="PVD29762.1"/>
    <property type="molecule type" value="Genomic_DNA"/>
</dbReference>
<dbReference type="Proteomes" id="UP000245119">
    <property type="component" value="Linkage Group LG5"/>
</dbReference>
<dbReference type="AlphaFoldDB" id="A0A2T7P8L7"/>
<name>A0A2T7P8L7_POMCA</name>
<evidence type="ECO:0000256" key="1">
    <source>
        <dbReference type="ARBA" id="ARBA00006019"/>
    </source>
</evidence>
<comment type="similarity">
    <text evidence="1">Belongs to the cullin family.</text>
</comment>
<reference evidence="4 5" key="1">
    <citation type="submission" date="2018-04" db="EMBL/GenBank/DDBJ databases">
        <title>The genome of golden apple snail Pomacea canaliculata provides insight into stress tolerance and invasive adaptation.</title>
        <authorList>
            <person name="Liu C."/>
            <person name="Liu B."/>
            <person name="Ren Y."/>
            <person name="Zhang Y."/>
            <person name="Wang H."/>
            <person name="Li S."/>
            <person name="Jiang F."/>
            <person name="Yin L."/>
            <person name="Zhang G."/>
            <person name="Qian W."/>
            <person name="Fan W."/>
        </authorList>
    </citation>
    <scope>NUCLEOTIDE SEQUENCE [LARGE SCALE GENOMIC DNA]</scope>
    <source>
        <strain evidence="4">SZHN2017</strain>
        <tissue evidence="4">Muscle</tissue>
    </source>
</reference>
<dbReference type="InterPro" id="IPR001373">
    <property type="entry name" value="Cullin_N"/>
</dbReference>
<dbReference type="InterPro" id="IPR016159">
    <property type="entry name" value="Cullin_repeat-like_dom_sf"/>
</dbReference>
<dbReference type="OMA" id="HNHNYRA"/>
<dbReference type="GO" id="GO:0031625">
    <property type="term" value="F:ubiquitin protein ligase binding"/>
    <property type="evidence" value="ECO:0007669"/>
    <property type="project" value="InterPro"/>
</dbReference>
<feature type="region of interest" description="Disordered" evidence="2">
    <location>
        <begin position="251"/>
        <end position="273"/>
    </location>
</feature>